<dbReference type="PANTHER" id="PTHR15811:SF5">
    <property type="entry name" value="MTH938 DOMAIN-CONTAINING PROTEIN"/>
    <property type="match status" value="1"/>
</dbReference>
<name>A0A179F2Q1_METCM</name>
<dbReference type="FunFam" id="3.40.1230.10:FF:000001">
    <property type="entry name" value="Adipogenesis-associated, Mth938 domain-containing"/>
    <property type="match status" value="1"/>
</dbReference>
<sequence length="124" mass="13412">MASKSSPKILSVEWGSIEIEGVDAGKDFKVFPGGARPWDWSETGTRHQPGIQVADVQELLDKGATTVVLSRGMHLKLHVDASTHEFLEGKNITVHVAETREAVNIYNSLAQDGTLVGGLFHSTC</sequence>
<dbReference type="InterPro" id="IPR007523">
    <property type="entry name" value="NDUFAF3/AAMDC"/>
</dbReference>
<dbReference type="RefSeq" id="XP_018137719.1">
    <property type="nucleotide sequence ID" value="XM_018283374.1"/>
</dbReference>
<keyword evidence="2" id="KW-0963">Cytoplasm</keyword>
<dbReference type="CDD" id="cd05126">
    <property type="entry name" value="Mth938"/>
    <property type="match status" value="1"/>
</dbReference>
<accession>A0A179F2Q1</accession>
<dbReference type="Proteomes" id="UP000078397">
    <property type="component" value="Unassembled WGS sequence"/>
</dbReference>
<dbReference type="Pfam" id="PF04430">
    <property type="entry name" value="DUF498"/>
    <property type="match status" value="1"/>
</dbReference>
<dbReference type="GeneID" id="28847368"/>
<evidence type="ECO:0000256" key="4">
    <source>
        <dbReference type="ARBA" id="ARBA00074293"/>
    </source>
</evidence>
<dbReference type="AlphaFoldDB" id="A0A179F2Q1"/>
<dbReference type="EMBL" id="LSBJ02000002">
    <property type="protein sequence ID" value="OAQ59726.1"/>
    <property type="molecule type" value="Genomic_DNA"/>
</dbReference>
<reference evidence="5 6" key="1">
    <citation type="journal article" date="2016" name="PLoS Pathog.">
        <title>Biosynthesis of antibiotic leucinostatins in bio-control fungus Purpureocillium lilacinum and their inhibition on phytophthora revealed by genome mining.</title>
        <authorList>
            <person name="Wang G."/>
            <person name="Liu Z."/>
            <person name="Lin R."/>
            <person name="Li E."/>
            <person name="Mao Z."/>
            <person name="Ling J."/>
            <person name="Yang Y."/>
            <person name="Yin W.B."/>
            <person name="Xie B."/>
        </authorList>
    </citation>
    <scope>NUCLEOTIDE SEQUENCE [LARGE SCALE GENOMIC DNA]</scope>
    <source>
        <strain evidence="5">170</strain>
    </source>
</reference>
<organism evidence="5 6">
    <name type="scientific">Pochonia chlamydosporia 170</name>
    <dbReference type="NCBI Taxonomy" id="1380566"/>
    <lineage>
        <taxon>Eukaryota</taxon>
        <taxon>Fungi</taxon>
        <taxon>Dikarya</taxon>
        <taxon>Ascomycota</taxon>
        <taxon>Pezizomycotina</taxon>
        <taxon>Sordariomycetes</taxon>
        <taxon>Hypocreomycetidae</taxon>
        <taxon>Hypocreales</taxon>
        <taxon>Clavicipitaceae</taxon>
        <taxon>Pochonia</taxon>
    </lineage>
</organism>
<evidence type="ECO:0000313" key="6">
    <source>
        <dbReference type="Proteomes" id="UP000078397"/>
    </source>
</evidence>
<dbReference type="KEGG" id="pchm:VFPPC_03933"/>
<keyword evidence="6" id="KW-1185">Reference proteome</keyword>
<evidence type="ECO:0000313" key="5">
    <source>
        <dbReference type="EMBL" id="OAQ59726.1"/>
    </source>
</evidence>
<comment type="subcellular location">
    <subcellularLocation>
        <location evidence="1">Cytoplasm</location>
    </subcellularLocation>
</comment>
<evidence type="ECO:0000256" key="3">
    <source>
        <dbReference type="ARBA" id="ARBA00061510"/>
    </source>
</evidence>
<dbReference type="InterPro" id="IPR034096">
    <property type="entry name" value="AAMDC"/>
</dbReference>
<comment type="caution">
    <text evidence="5">The sequence shown here is derived from an EMBL/GenBank/DDBJ whole genome shotgun (WGS) entry which is preliminary data.</text>
</comment>
<comment type="similarity">
    <text evidence="3">Belongs to the AAMDC family.</text>
</comment>
<dbReference type="OrthoDB" id="413520at2759"/>
<dbReference type="InterPro" id="IPR036748">
    <property type="entry name" value="MTH938-like_sf"/>
</dbReference>
<dbReference type="GO" id="GO:0005737">
    <property type="term" value="C:cytoplasm"/>
    <property type="evidence" value="ECO:0007669"/>
    <property type="project" value="UniProtKB-SubCell"/>
</dbReference>
<protein>
    <recommendedName>
        <fullName evidence="4">Mth938 domain-containing protein</fullName>
    </recommendedName>
</protein>
<evidence type="ECO:0000256" key="2">
    <source>
        <dbReference type="ARBA" id="ARBA00022490"/>
    </source>
</evidence>
<gene>
    <name evidence="5" type="ORF">VFPPC_03933</name>
</gene>
<dbReference type="SUPFAM" id="SSF64076">
    <property type="entry name" value="MTH938-like"/>
    <property type="match status" value="1"/>
</dbReference>
<dbReference type="PANTHER" id="PTHR15811">
    <property type="entry name" value="MTH938 DOMAIN-CONTAINING PROTEIN"/>
    <property type="match status" value="1"/>
</dbReference>
<proteinExistence type="inferred from homology"/>
<evidence type="ECO:0000256" key="1">
    <source>
        <dbReference type="ARBA" id="ARBA00004496"/>
    </source>
</evidence>
<dbReference type="Gene3D" id="3.40.1230.10">
    <property type="entry name" value="MTH938-like"/>
    <property type="match status" value="1"/>
</dbReference>